<dbReference type="EMBL" id="DSKP01000100">
    <property type="protein sequence ID" value="HEB48721.1"/>
    <property type="molecule type" value="Genomic_DNA"/>
</dbReference>
<dbReference type="GO" id="GO:0051287">
    <property type="term" value="F:NAD binding"/>
    <property type="evidence" value="ECO:0007669"/>
    <property type="project" value="InterPro"/>
</dbReference>
<dbReference type="PANTHER" id="PTHR43580:SF2">
    <property type="entry name" value="CYTOKINE-LIKE NUCLEAR FACTOR N-PAC"/>
    <property type="match status" value="1"/>
</dbReference>
<evidence type="ECO:0000259" key="1">
    <source>
        <dbReference type="Pfam" id="PF14833"/>
    </source>
</evidence>
<feature type="domain" description="3-hydroxyisobutyrate dehydrogenase-like NAD-binding" evidence="1">
    <location>
        <begin position="36"/>
        <end position="152"/>
    </location>
</feature>
<dbReference type="Gene3D" id="1.10.1040.10">
    <property type="entry name" value="N-(1-d-carboxylethyl)-l-norvaline Dehydrogenase, domain 2"/>
    <property type="match status" value="1"/>
</dbReference>
<dbReference type="AlphaFoldDB" id="A0A7C1T2K7"/>
<proteinExistence type="predicted"/>
<gene>
    <name evidence="2" type="ORF">ENP77_02875</name>
</gene>
<reference evidence="2" key="1">
    <citation type="journal article" date="2020" name="mSystems">
        <title>Genome- and Community-Level Interaction Insights into Carbon Utilization and Element Cycling Functions of Hydrothermarchaeota in Hydrothermal Sediment.</title>
        <authorList>
            <person name="Zhou Z."/>
            <person name="Liu Y."/>
            <person name="Xu W."/>
            <person name="Pan J."/>
            <person name="Luo Z.H."/>
            <person name="Li M."/>
        </authorList>
    </citation>
    <scope>NUCLEOTIDE SEQUENCE [LARGE SCALE GENOMIC DNA]</scope>
    <source>
        <strain evidence="2">SpSt-25</strain>
    </source>
</reference>
<dbReference type="PANTHER" id="PTHR43580">
    <property type="entry name" value="OXIDOREDUCTASE GLYR1-RELATED"/>
    <property type="match status" value="1"/>
</dbReference>
<protein>
    <submittedName>
        <fullName evidence="2">NAD(P)-dependent oxidoreductase</fullName>
    </submittedName>
</protein>
<dbReference type="InterPro" id="IPR051265">
    <property type="entry name" value="HIBADH-related_NP60_sf"/>
</dbReference>
<accession>A0A7C1T2K7</accession>
<comment type="caution">
    <text evidence="2">The sequence shown here is derived from an EMBL/GenBank/DDBJ whole genome shotgun (WGS) entry which is preliminary data.</text>
</comment>
<dbReference type="InterPro" id="IPR013328">
    <property type="entry name" value="6PGD_dom2"/>
</dbReference>
<sequence length="166" mass="18270">MGIAGGDPEALEGLRRILSAYLRELVYVGSPEEAVAVKLAVNTMYFSAMVGLVEAVLLAEAWGVEPSKLFEVAGRLWVRAIVERYGERLLSEEKPVRFKMRLAAKDMFYALKAGYDRGQPLPHIAALAQIFLEATALGGMGEEDYTSVIRFLRSKGASTVQRSRTT</sequence>
<dbReference type="Pfam" id="PF14833">
    <property type="entry name" value="NAD_binding_11"/>
    <property type="match status" value="1"/>
</dbReference>
<organism evidence="2">
    <name type="scientific">Thermofilum pendens</name>
    <dbReference type="NCBI Taxonomy" id="2269"/>
    <lineage>
        <taxon>Archaea</taxon>
        <taxon>Thermoproteota</taxon>
        <taxon>Thermoprotei</taxon>
        <taxon>Thermofilales</taxon>
        <taxon>Thermofilaceae</taxon>
        <taxon>Thermofilum</taxon>
    </lineage>
</organism>
<evidence type="ECO:0000313" key="2">
    <source>
        <dbReference type="EMBL" id="HEB48721.1"/>
    </source>
</evidence>
<dbReference type="InterPro" id="IPR008927">
    <property type="entry name" value="6-PGluconate_DH-like_C_sf"/>
</dbReference>
<name>A0A7C1T2K7_THEPE</name>
<dbReference type="InterPro" id="IPR029154">
    <property type="entry name" value="HIBADH-like_NADP-bd"/>
</dbReference>
<dbReference type="SUPFAM" id="SSF48179">
    <property type="entry name" value="6-phosphogluconate dehydrogenase C-terminal domain-like"/>
    <property type="match status" value="1"/>
</dbReference>